<dbReference type="Proteomes" id="UP001591681">
    <property type="component" value="Unassembled WGS sequence"/>
</dbReference>
<dbReference type="PANTHER" id="PTHR25466:SF14">
    <property type="entry name" value="BUTYROPHILIN SUBFAMILY 2 MEMBER A2-LIKE-RELATED"/>
    <property type="match status" value="1"/>
</dbReference>
<dbReference type="PROSITE" id="PS51257">
    <property type="entry name" value="PROKAR_LIPOPROTEIN"/>
    <property type="match status" value="1"/>
</dbReference>
<feature type="signal peptide" evidence="11">
    <location>
        <begin position="1"/>
        <end position="19"/>
    </location>
</feature>
<evidence type="ECO:0000256" key="9">
    <source>
        <dbReference type="ARBA" id="ARBA00023180"/>
    </source>
</evidence>
<dbReference type="SUPFAM" id="SSF48726">
    <property type="entry name" value="Immunoglobulin"/>
    <property type="match status" value="3"/>
</dbReference>
<dbReference type="GO" id="GO:0005886">
    <property type="term" value="C:plasma membrane"/>
    <property type="evidence" value="ECO:0007669"/>
    <property type="project" value="UniProtKB-SubCell"/>
</dbReference>
<dbReference type="InterPro" id="IPR007110">
    <property type="entry name" value="Ig-like_dom"/>
</dbReference>
<evidence type="ECO:0000259" key="12">
    <source>
        <dbReference type="PROSITE" id="PS50835"/>
    </source>
</evidence>
<evidence type="ECO:0000256" key="6">
    <source>
        <dbReference type="ARBA" id="ARBA00023136"/>
    </source>
</evidence>
<sequence length="374" mass="42400">MRNIYMVWLLLCLCGFTLGCQLEDISSFGPLKVTGYYGGSVVLPCNCKDLQSKPRNLTWLRTVRYFNEVPPLYKINEGDKEPEIQKDCEGRVARVDDGSPGNLALVIYNLRHEDAMTYRCQTERGMEYLELTVKDCNLASSGERLEISKVSGESVLLPCWCAEKKAKPQTLRWKDPNGRLIRSESQQSGRFAHRVEMFNDNTIWNVSLLLSDLTVDDEGEYTCEINGKDNKVVYSLTVTDCTLSGQDEVVEVEAQPGSSILLPCACTTLEAKPQNFRWTPPNNREIHWHYRGRAELFHQTAAPGNLSLLLSKLTPEDEGVYRCEAGEGKSKVFVLTVRGPSFLLSDNCRKNDDSWSQFTYCIFALFCICQFTFL</sequence>
<dbReference type="SMART" id="SM00408">
    <property type="entry name" value="IGc2"/>
    <property type="match status" value="3"/>
</dbReference>
<evidence type="ECO:0000313" key="14">
    <source>
        <dbReference type="Proteomes" id="UP001591681"/>
    </source>
</evidence>
<feature type="domain" description="Ig-like" evidence="12">
    <location>
        <begin position="38"/>
        <end position="132"/>
    </location>
</feature>
<accession>A0ABD1ITK4</accession>
<dbReference type="InterPro" id="IPR036179">
    <property type="entry name" value="Ig-like_dom_sf"/>
</dbReference>
<dbReference type="Gene3D" id="2.60.40.10">
    <property type="entry name" value="Immunoglobulins"/>
    <property type="match status" value="3"/>
</dbReference>
<dbReference type="InterPro" id="IPR003598">
    <property type="entry name" value="Ig_sub2"/>
</dbReference>
<evidence type="ECO:0000256" key="10">
    <source>
        <dbReference type="ARBA" id="ARBA00023319"/>
    </source>
</evidence>
<dbReference type="InterPro" id="IPR013151">
    <property type="entry name" value="Immunoglobulin_dom"/>
</dbReference>
<dbReference type="InterPro" id="IPR013106">
    <property type="entry name" value="Ig_V-set"/>
</dbReference>
<dbReference type="PANTHER" id="PTHR25466">
    <property type="entry name" value="T-LYMPHOCYTE ACTIVATION ANTIGEN"/>
    <property type="match status" value="1"/>
</dbReference>
<keyword evidence="14" id="KW-1185">Reference proteome</keyword>
<keyword evidence="7" id="KW-1015">Disulfide bond</keyword>
<evidence type="ECO:0000256" key="8">
    <source>
        <dbReference type="ARBA" id="ARBA00023170"/>
    </source>
</evidence>
<dbReference type="Pfam" id="PF00047">
    <property type="entry name" value="ig"/>
    <property type="match status" value="1"/>
</dbReference>
<reference evidence="13 14" key="1">
    <citation type="submission" date="2024-09" db="EMBL/GenBank/DDBJ databases">
        <title>A chromosome-level genome assembly of Gray's grenadier anchovy, Coilia grayii.</title>
        <authorList>
            <person name="Fu Z."/>
        </authorList>
    </citation>
    <scope>NUCLEOTIDE SEQUENCE [LARGE SCALE GENOMIC DNA]</scope>
    <source>
        <strain evidence="13">G4</strain>
        <tissue evidence="13">Muscle</tissue>
    </source>
</reference>
<feature type="domain" description="Ig-like" evidence="12">
    <location>
        <begin position="247"/>
        <end position="336"/>
    </location>
</feature>
<dbReference type="InterPro" id="IPR003599">
    <property type="entry name" value="Ig_sub"/>
</dbReference>
<evidence type="ECO:0000256" key="2">
    <source>
        <dbReference type="ARBA" id="ARBA00022475"/>
    </source>
</evidence>
<dbReference type="InterPro" id="IPR051713">
    <property type="entry name" value="T-cell_Activation_Regulation"/>
</dbReference>
<comment type="subcellular location">
    <subcellularLocation>
        <location evidence="1">Cell membrane</location>
        <topology evidence="1">Single-pass type I membrane protein</topology>
    </subcellularLocation>
</comment>
<keyword evidence="4 11" id="KW-0732">Signal</keyword>
<evidence type="ECO:0000256" key="4">
    <source>
        <dbReference type="ARBA" id="ARBA00022729"/>
    </source>
</evidence>
<evidence type="ECO:0000256" key="3">
    <source>
        <dbReference type="ARBA" id="ARBA00022692"/>
    </source>
</evidence>
<keyword evidence="3" id="KW-0812">Transmembrane</keyword>
<dbReference type="AlphaFoldDB" id="A0ABD1ITK4"/>
<dbReference type="SMART" id="SM00409">
    <property type="entry name" value="IG"/>
    <property type="match status" value="3"/>
</dbReference>
<dbReference type="InterPro" id="IPR013783">
    <property type="entry name" value="Ig-like_fold"/>
</dbReference>
<keyword evidence="9" id="KW-0325">Glycoprotein</keyword>
<dbReference type="Pfam" id="PF07686">
    <property type="entry name" value="V-set"/>
    <property type="match status" value="2"/>
</dbReference>
<protein>
    <recommendedName>
        <fullName evidence="12">Ig-like domain-containing protein</fullName>
    </recommendedName>
</protein>
<evidence type="ECO:0000256" key="7">
    <source>
        <dbReference type="ARBA" id="ARBA00023157"/>
    </source>
</evidence>
<keyword evidence="5" id="KW-1133">Transmembrane helix</keyword>
<keyword evidence="8" id="KW-0675">Receptor</keyword>
<gene>
    <name evidence="13" type="ORF">ACEWY4_026002</name>
</gene>
<proteinExistence type="predicted"/>
<keyword evidence="10" id="KW-0393">Immunoglobulin domain</keyword>
<dbReference type="SMART" id="SM00406">
    <property type="entry name" value="IGv"/>
    <property type="match status" value="3"/>
</dbReference>
<dbReference type="EMBL" id="JBHFQA010000023">
    <property type="protein sequence ID" value="KAL2078317.1"/>
    <property type="molecule type" value="Genomic_DNA"/>
</dbReference>
<dbReference type="PROSITE" id="PS50835">
    <property type="entry name" value="IG_LIKE"/>
    <property type="match status" value="3"/>
</dbReference>
<organism evidence="13 14">
    <name type="scientific">Coilia grayii</name>
    <name type="common">Gray's grenadier anchovy</name>
    <dbReference type="NCBI Taxonomy" id="363190"/>
    <lineage>
        <taxon>Eukaryota</taxon>
        <taxon>Metazoa</taxon>
        <taxon>Chordata</taxon>
        <taxon>Craniata</taxon>
        <taxon>Vertebrata</taxon>
        <taxon>Euteleostomi</taxon>
        <taxon>Actinopterygii</taxon>
        <taxon>Neopterygii</taxon>
        <taxon>Teleostei</taxon>
        <taxon>Clupei</taxon>
        <taxon>Clupeiformes</taxon>
        <taxon>Clupeoidei</taxon>
        <taxon>Engraulidae</taxon>
        <taxon>Coilinae</taxon>
        <taxon>Coilia</taxon>
    </lineage>
</organism>
<feature type="domain" description="Ig-like" evidence="12">
    <location>
        <begin position="152"/>
        <end position="239"/>
    </location>
</feature>
<keyword evidence="2" id="KW-1003">Cell membrane</keyword>
<keyword evidence="6" id="KW-0472">Membrane</keyword>
<feature type="chain" id="PRO_5044854226" description="Ig-like domain-containing protein" evidence="11">
    <location>
        <begin position="20"/>
        <end position="374"/>
    </location>
</feature>
<evidence type="ECO:0000256" key="1">
    <source>
        <dbReference type="ARBA" id="ARBA00004251"/>
    </source>
</evidence>
<evidence type="ECO:0000256" key="11">
    <source>
        <dbReference type="SAM" id="SignalP"/>
    </source>
</evidence>
<comment type="caution">
    <text evidence="13">The sequence shown here is derived from an EMBL/GenBank/DDBJ whole genome shotgun (WGS) entry which is preliminary data.</text>
</comment>
<evidence type="ECO:0000313" key="13">
    <source>
        <dbReference type="EMBL" id="KAL2078317.1"/>
    </source>
</evidence>
<name>A0ABD1ITK4_9TELE</name>
<evidence type="ECO:0000256" key="5">
    <source>
        <dbReference type="ARBA" id="ARBA00022989"/>
    </source>
</evidence>